<dbReference type="EMBL" id="UGGT01000001">
    <property type="protein sequence ID" value="STO22110.1"/>
    <property type="molecule type" value="Genomic_DNA"/>
</dbReference>
<gene>
    <name evidence="1" type="ORF">NCTC11370_02194</name>
</gene>
<evidence type="ECO:0000313" key="1">
    <source>
        <dbReference type="EMBL" id="STO22110.1"/>
    </source>
</evidence>
<dbReference type="AlphaFoldDB" id="A0A377GC60"/>
<dbReference type="Proteomes" id="UP000254554">
    <property type="component" value="Unassembled WGS sequence"/>
</dbReference>
<organism evidence="1 2">
    <name type="scientific">Fluoribacter dumoffii</name>
    <dbReference type="NCBI Taxonomy" id="463"/>
    <lineage>
        <taxon>Bacteria</taxon>
        <taxon>Pseudomonadati</taxon>
        <taxon>Pseudomonadota</taxon>
        <taxon>Gammaproteobacteria</taxon>
        <taxon>Legionellales</taxon>
        <taxon>Legionellaceae</taxon>
        <taxon>Fluoribacter</taxon>
    </lineage>
</organism>
<reference evidence="1 2" key="1">
    <citation type="submission" date="2018-06" db="EMBL/GenBank/DDBJ databases">
        <authorList>
            <consortium name="Pathogen Informatics"/>
            <person name="Doyle S."/>
        </authorList>
    </citation>
    <scope>NUCLEOTIDE SEQUENCE [LARGE SCALE GENOMIC DNA]</scope>
    <source>
        <strain evidence="1 2">NCTC11370</strain>
    </source>
</reference>
<accession>A0A377GC60</accession>
<proteinExistence type="predicted"/>
<protein>
    <submittedName>
        <fullName evidence="1">Uncharacterized protein</fullName>
    </submittedName>
</protein>
<evidence type="ECO:0000313" key="2">
    <source>
        <dbReference type="Proteomes" id="UP000254554"/>
    </source>
</evidence>
<name>A0A377GC60_9GAMM</name>
<sequence>MEKIDSEKGAEPGRYYVPISNNLNFYAYQMEA</sequence>
<keyword evidence="2" id="KW-1185">Reference proteome</keyword>